<dbReference type="Pfam" id="PF13473">
    <property type="entry name" value="Cupredoxin_1"/>
    <property type="match status" value="1"/>
</dbReference>
<accession>A0A140L6F3</accession>
<keyword evidence="5" id="KW-1185">Reference proteome</keyword>
<feature type="domain" description="HMA" evidence="3">
    <location>
        <begin position="3"/>
        <end position="69"/>
    </location>
</feature>
<keyword evidence="1" id="KW-0479">Metal-binding</keyword>
<dbReference type="Gene3D" id="3.30.70.100">
    <property type="match status" value="1"/>
</dbReference>
<dbReference type="InterPro" id="IPR036163">
    <property type="entry name" value="HMA_dom_sf"/>
</dbReference>
<dbReference type="InterPro" id="IPR039447">
    <property type="entry name" value="UreH-like_TM_dom"/>
</dbReference>
<dbReference type="InterPro" id="IPR028096">
    <property type="entry name" value="EfeO_Cupredoxin"/>
</dbReference>
<protein>
    <recommendedName>
        <fullName evidence="3">HMA domain-containing protein</fullName>
    </recommendedName>
</protein>
<feature type="transmembrane region" description="Helical" evidence="2">
    <location>
        <begin position="299"/>
        <end position="321"/>
    </location>
</feature>
<dbReference type="InterPro" id="IPR017969">
    <property type="entry name" value="Heavy-metal-associated_CS"/>
</dbReference>
<keyword evidence="2" id="KW-0812">Transmembrane</keyword>
<reference evidence="4 5" key="1">
    <citation type="submission" date="2015-12" db="EMBL/GenBank/DDBJ databases">
        <title>Draft genome sequence of the thermoanaerobe Thermotalea metallivorans, an isolate from the runoff channel of the Great Artesian Basin, Australia.</title>
        <authorList>
            <person name="Patel B.K."/>
        </authorList>
    </citation>
    <scope>NUCLEOTIDE SEQUENCE [LARGE SCALE GENOMIC DNA]</scope>
    <source>
        <strain evidence="4 5">B2-1</strain>
    </source>
</reference>
<dbReference type="PANTHER" id="PTHR42208">
    <property type="entry name" value="HEAVY METAL TRANSPORTER-RELATED"/>
    <property type="match status" value="1"/>
</dbReference>
<feature type="transmembrane region" description="Helical" evidence="2">
    <location>
        <begin position="181"/>
        <end position="201"/>
    </location>
</feature>
<feature type="transmembrane region" description="Helical" evidence="2">
    <location>
        <begin position="222"/>
        <end position="241"/>
    </location>
</feature>
<dbReference type="Pfam" id="PF00403">
    <property type="entry name" value="HMA"/>
    <property type="match status" value="1"/>
</dbReference>
<evidence type="ECO:0000313" key="5">
    <source>
        <dbReference type="Proteomes" id="UP000070456"/>
    </source>
</evidence>
<dbReference type="PROSITE" id="PS50846">
    <property type="entry name" value="HMA_2"/>
    <property type="match status" value="1"/>
</dbReference>
<evidence type="ECO:0000256" key="2">
    <source>
        <dbReference type="SAM" id="Phobius"/>
    </source>
</evidence>
<sequence>MKRKIILLLDGMTCGNCERRIESALKGIKGVEEVKASFSQSKVEIVYDGNILDKEVFISAIERLGYGVLEKQKSPFKSVIPLLILLFAGFYIIQNTIGFQFIPEVSEGMGYGLIFLVGVLTSIHCIAMCGGIAFSQSISVNAKGSRWMSSLLYNTGRVLSYTAIGGIVGGLGAVITPSGQFKGIVAVGAGIFMFLLGLKMLNILRFPNWVGVKMPGISHDKIGASLPLRPFFIGLFNGFMPCGPLQTMQLYALGTGSVTKGALSMFFFSIGTVPILFLFGAITSAIGGKFGKGMMKASAVLVMVLGIMMFNRGLALSGMALDFGILKNTANKVPEIRMEDGKQVVNMTVGANDYVLDNPIVQVGVPVKIKLDVQNVNGCNNPLIIPAYGIEIDLRMEDPVIEFTPAQEGPIRISCWMGMITAKLTAVEDPSKVDGKAFEKGGVGRLFEGRSFFGRECCSTVQGENKAVLANVNGSIQTIEMNVGNNGYSPNILVVQKGLATRWVINGEEINGCTYMLTIPDAGFVKELKEGRNEIRFTPEKEGEIVFTCSMNMLRGKIVIVEDLRKVDVKALEASSISIPGGGGSCH</sequence>
<keyword evidence="2" id="KW-1133">Transmembrane helix</keyword>
<gene>
    <name evidence="4" type="ORF">AN619_10850</name>
</gene>
<dbReference type="EMBL" id="LOEE01000028">
    <property type="protein sequence ID" value="KXG76128.1"/>
    <property type="molecule type" value="Genomic_DNA"/>
</dbReference>
<evidence type="ECO:0000256" key="1">
    <source>
        <dbReference type="ARBA" id="ARBA00022723"/>
    </source>
</evidence>
<evidence type="ECO:0000313" key="4">
    <source>
        <dbReference type="EMBL" id="KXG76128.1"/>
    </source>
</evidence>
<dbReference type="Proteomes" id="UP000070456">
    <property type="component" value="Unassembled WGS sequence"/>
</dbReference>
<dbReference type="InterPro" id="IPR008972">
    <property type="entry name" value="Cupredoxin"/>
</dbReference>
<proteinExistence type="predicted"/>
<dbReference type="PATRIC" id="fig|520762.4.peg.1210"/>
<dbReference type="PROSITE" id="PS01047">
    <property type="entry name" value="HMA_1"/>
    <property type="match status" value="1"/>
</dbReference>
<feature type="transmembrane region" description="Helical" evidence="2">
    <location>
        <begin position="79"/>
        <end position="102"/>
    </location>
</feature>
<dbReference type="InterPro" id="IPR006121">
    <property type="entry name" value="HMA_dom"/>
</dbReference>
<keyword evidence="2" id="KW-0472">Membrane</keyword>
<dbReference type="SUPFAM" id="SSF55008">
    <property type="entry name" value="HMA, heavy metal-associated domain"/>
    <property type="match status" value="1"/>
</dbReference>
<dbReference type="RefSeq" id="WP_068555522.1">
    <property type="nucleotide sequence ID" value="NZ_LOEE01000028.1"/>
</dbReference>
<name>A0A140L6F3_9FIRM</name>
<dbReference type="PANTHER" id="PTHR42208:SF1">
    <property type="entry name" value="HEAVY METAL TRANSPORTER"/>
    <property type="match status" value="1"/>
</dbReference>
<dbReference type="SUPFAM" id="SSF49503">
    <property type="entry name" value="Cupredoxins"/>
    <property type="match status" value="1"/>
</dbReference>
<feature type="transmembrane region" description="Helical" evidence="2">
    <location>
        <begin position="108"/>
        <end position="134"/>
    </location>
</feature>
<feature type="transmembrane region" description="Helical" evidence="2">
    <location>
        <begin position="261"/>
        <end position="287"/>
    </location>
</feature>
<comment type="caution">
    <text evidence="4">The sequence shown here is derived from an EMBL/GenBank/DDBJ whole genome shotgun (WGS) entry which is preliminary data.</text>
</comment>
<evidence type="ECO:0000259" key="3">
    <source>
        <dbReference type="PROSITE" id="PS50846"/>
    </source>
</evidence>
<feature type="transmembrane region" description="Helical" evidence="2">
    <location>
        <begin position="155"/>
        <end position="175"/>
    </location>
</feature>
<dbReference type="OrthoDB" id="9800141at2"/>
<dbReference type="AlphaFoldDB" id="A0A140L6F3"/>
<dbReference type="Pfam" id="PF13386">
    <property type="entry name" value="DsbD_2"/>
    <property type="match status" value="1"/>
</dbReference>
<organism evidence="4 5">
    <name type="scientific">Thermotalea metallivorans</name>
    <dbReference type="NCBI Taxonomy" id="520762"/>
    <lineage>
        <taxon>Bacteria</taxon>
        <taxon>Bacillati</taxon>
        <taxon>Bacillota</taxon>
        <taxon>Clostridia</taxon>
        <taxon>Peptostreptococcales</taxon>
        <taxon>Thermotaleaceae</taxon>
        <taxon>Thermotalea</taxon>
    </lineage>
</organism>
<dbReference type="CDD" id="cd00371">
    <property type="entry name" value="HMA"/>
    <property type="match status" value="1"/>
</dbReference>
<dbReference type="GO" id="GO:0046872">
    <property type="term" value="F:metal ion binding"/>
    <property type="evidence" value="ECO:0007669"/>
    <property type="project" value="UniProtKB-KW"/>
</dbReference>
<dbReference type="Gene3D" id="2.60.40.420">
    <property type="entry name" value="Cupredoxins - blue copper proteins"/>
    <property type="match status" value="2"/>
</dbReference>
<dbReference type="STRING" id="520762.AN619_10850"/>